<reference evidence="5" key="1">
    <citation type="submission" date="2021-04" db="EMBL/GenBank/DDBJ databases">
        <title>Draft genome assembly of strain Phenylobacterium sp. 20VBR1 using MiniION and Illumina platforms.</title>
        <authorList>
            <person name="Thomas F.A."/>
            <person name="Krishnan K.P."/>
            <person name="Sinha R.K."/>
        </authorList>
    </citation>
    <scope>NUCLEOTIDE SEQUENCE</scope>
    <source>
        <strain evidence="5">20VBR1</strain>
    </source>
</reference>
<sequence length="153" mass="16537">MTRDLPAAVTQDDGQAKALTDAIAALMRQFKLEPGLLAGSAYGDLHANDVGLLSVLGEAGDWTVRGLAQALSAPDSTISSALDRLESRDLVARRRRTSDRRVMRVELTAEGLDLMLRLRAAQLNNSRNMLARLSPQDRADLIRLVSAVSQGKS</sequence>
<keyword evidence="1" id="KW-0805">Transcription regulation</keyword>
<feature type="domain" description="HTH marR-type" evidence="4">
    <location>
        <begin position="1"/>
        <end position="150"/>
    </location>
</feature>
<dbReference type="InterPro" id="IPR000835">
    <property type="entry name" value="HTH_MarR-typ"/>
</dbReference>
<dbReference type="SUPFAM" id="SSF46785">
    <property type="entry name" value="Winged helix' DNA-binding domain"/>
    <property type="match status" value="1"/>
</dbReference>
<comment type="caution">
    <text evidence="5">The sequence shown here is derived from an EMBL/GenBank/DDBJ whole genome shotgun (WGS) entry which is preliminary data.</text>
</comment>
<dbReference type="RefSeq" id="WP_215338131.1">
    <property type="nucleotide sequence ID" value="NZ_JAGSGD010000001.1"/>
</dbReference>
<dbReference type="Gene3D" id="1.10.10.10">
    <property type="entry name" value="Winged helix-like DNA-binding domain superfamily/Winged helix DNA-binding domain"/>
    <property type="match status" value="1"/>
</dbReference>
<accession>A0A941CZX1</accession>
<dbReference type="InterPro" id="IPR036388">
    <property type="entry name" value="WH-like_DNA-bd_sf"/>
</dbReference>
<keyword evidence="6" id="KW-1185">Reference proteome</keyword>
<dbReference type="InterPro" id="IPR036390">
    <property type="entry name" value="WH_DNA-bd_sf"/>
</dbReference>
<dbReference type="AlphaFoldDB" id="A0A941CZX1"/>
<evidence type="ECO:0000313" key="6">
    <source>
        <dbReference type="Proteomes" id="UP000622580"/>
    </source>
</evidence>
<dbReference type="GO" id="GO:0003700">
    <property type="term" value="F:DNA-binding transcription factor activity"/>
    <property type="evidence" value="ECO:0007669"/>
    <property type="project" value="InterPro"/>
</dbReference>
<dbReference type="PRINTS" id="PR00598">
    <property type="entry name" value="HTHMARR"/>
</dbReference>
<dbReference type="Pfam" id="PF01047">
    <property type="entry name" value="MarR"/>
    <property type="match status" value="1"/>
</dbReference>
<evidence type="ECO:0000256" key="1">
    <source>
        <dbReference type="ARBA" id="ARBA00023015"/>
    </source>
</evidence>
<gene>
    <name evidence="5" type="ORF">JKL49_02520</name>
</gene>
<dbReference type="PANTHER" id="PTHR42756">
    <property type="entry name" value="TRANSCRIPTIONAL REGULATOR, MARR"/>
    <property type="match status" value="1"/>
</dbReference>
<evidence type="ECO:0000259" key="4">
    <source>
        <dbReference type="PROSITE" id="PS50995"/>
    </source>
</evidence>
<proteinExistence type="predicted"/>
<dbReference type="InterPro" id="IPR023187">
    <property type="entry name" value="Tscrpt_reg_MarR-type_CS"/>
</dbReference>
<evidence type="ECO:0000256" key="2">
    <source>
        <dbReference type="ARBA" id="ARBA00023125"/>
    </source>
</evidence>
<dbReference type="SMART" id="SM00347">
    <property type="entry name" value="HTH_MARR"/>
    <property type="match status" value="1"/>
</dbReference>
<dbReference type="EMBL" id="JAGSGD010000001">
    <property type="protein sequence ID" value="MBR7618251.1"/>
    <property type="molecule type" value="Genomic_DNA"/>
</dbReference>
<dbReference type="PROSITE" id="PS01117">
    <property type="entry name" value="HTH_MARR_1"/>
    <property type="match status" value="1"/>
</dbReference>
<evidence type="ECO:0000313" key="5">
    <source>
        <dbReference type="EMBL" id="MBR7618251.1"/>
    </source>
</evidence>
<name>A0A941CZX1_9CAUL</name>
<evidence type="ECO:0000256" key="3">
    <source>
        <dbReference type="ARBA" id="ARBA00023163"/>
    </source>
</evidence>
<keyword evidence="3" id="KW-0804">Transcription</keyword>
<dbReference type="PROSITE" id="PS50995">
    <property type="entry name" value="HTH_MARR_2"/>
    <property type="match status" value="1"/>
</dbReference>
<dbReference type="Proteomes" id="UP000622580">
    <property type="component" value="Unassembled WGS sequence"/>
</dbReference>
<dbReference type="GO" id="GO:0003677">
    <property type="term" value="F:DNA binding"/>
    <property type="evidence" value="ECO:0007669"/>
    <property type="project" value="UniProtKB-KW"/>
</dbReference>
<organism evidence="5 6">
    <name type="scientific">Phenylobacterium glaciei</name>
    <dbReference type="NCBI Taxonomy" id="2803784"/>
    <lineage>
        <taxon>Bacteria</taxon>
        <taxon>Pseudomonadati</taxon>
        <taxon>Pseudomonadota</taxon>
        <taxon>Alphaproteobacteria</taxon>
        <taxon>Caulobacterales</taxon>
        <taxon>Caulobacteraceae</taxon>
        <taxon>Phenylobacterium</taxon>
    </lineage>
</organism>
<keyword evidence="2" id="KW-0238">DNA-binding</keyword>
<dbReference type="PANTHER" id="PTHR42756:SF1">
    <property type="entry name" value="TRANSCRIPTIONAL REPRESSOR OF EMRAB OPERON"/>
    <property type="match status" value="1"/>
</dbReference>
<protein>
    <submittedName>
        <fullName evidence="5">Winged helix-turn-helix transcriptional regulator</fullName>
    </submittedName>
</protein>